<dbReference type="Proteomes" id="UP000013776">
    <property type="component" value="Unassembled WGS sequence"/>
</dbReference>
<accession>R4XIQ7</accession>
<dbReference type="PANTHER" id="PTHR11538:SF26">
    <property type="entry name" value="FERREDOXIN-FOLD ANTICODON-BINDING DOMAIN-CONTAINING PROTEIN 1"/>
    <property type="match status" value="1"/>
</dbReference>
<dbReference type="GO" id="GO:0005737">
    <property type="term" value="C:cytoplasm"/>
    <property type="evidence" value="ECO:0007669"/>
    <property type="project" value="TreeGrafter"/>
</dbReference>
<name>R4XIQ7_TAPDE</name>
<evidence type="ECO:0000313" key="3">
    <source>
        <dbReference type="EMBL" id="CCG84384.1"/>
    </source>
</evidence>
<feature type="domain" description="25S rRNA (uridine-N(3))-methyltransferase BMT5-like" evidence="2">
    <location>
        <begin position="22"/>
        <end position="185"/>
    </location>
</feature>
<protein>
    <recommendedName>
        <fullName evidence="2">25S rRNA (uridine-N(3))-methyltransferase BMT5-like domain-containing protein</fullName>
    </recommendedName>
</protein>
<feature type="region of interest" description="Disordered" evidence="1">
    <location>
        <begin position="178"/>
        <end position="240"/>
    </location>
</feature>
<feature type="compositionally biased region" description="Basic and acidic residues" evidence="1">
    <location>
        <begin position="179"/>
        <end position="193"/>
    </location>
</feature>
<dbReference type="Pfam" id="PF10354">
    <property type="entry name" value="BMT5-like"/>
    <property type="match status" value="1"/>
</dbReference>
<proteinExistence type="predicted"/>
<comment type="caution">
    <text evidence="3">The sequence shown here is derived from an EMBL/GenBank/DDBJ whole genome shotgun (WGS) entry which is preliminary data.</text>
</comment>
<sequence>MTSNSRGQVKPLIPFCSSDKILFVGEGNFSFAASCVENHLEHGENVVATSLDDESTLLEKYTDAGTFVETIRDCCGTVLHSIDATRLHEKFAVAEFDVCIFMFPHVAAGIADEARNVLTNQKMLTAFFKSVQQVIQPHGVVAVTLAVSKTYDLWDLKNLGKSQGLVVKTSGVFNGKDYPGYEHRRTQGREKSDTGFSSGKGEERTARWTIFTKMDAKDKLSTLPSRSTERGDDLSDDSVD</sequence>
<gene>
    <name evidence="3" type="ORF">TAPDE_004836</name>
</gene>
<dbReference type="OrthoDB" id="273345at2759"/>
<evidence type="ECO:0000256" key="1">
    <source>
        <dbReference type="SAM" id="MobiDB-lite"/>
    </source>
</evidence>
<dbReference type="PANTHER" id="PTHR11538">
    <property type="entry name" value="PHENYLALANYL-TRNA SYNTHETASE"/>
    <property type="match status" value="1"/>
</dbReference>
<dbReference type="GO" id="GO:0070042">
    <property type="term" value="F:rRNA (uridine-N3-)-methyltransferase activity"/>
    <property type="evidence" value="ECO:0007669"/>
    <property type="project" value="InterPro"/>
</dbReference>
<reference evidence="3 4" key="1">
    <citation type="journal article" date="2013" name="MBio">
        <title>Genome sequencing of the plant pathogen Taphrina deformans, the causal agent of peach leaf curl.</title>
        <authorList>
            <person name="Cisse O.H."/>
            <person name="Almeida J.M.G.C.F."/>
            <person name="Fonseca A."/>
            <person name="Kumar A.A."/>
            <person name="Salojaervi J."/>
            <person name="Overmyer K."/>
            <person name="Hauser P.M."/>
            <person name="Pagni M."/>
        </authorList>
    </citation>
    <scope>NUCLEOTIDE SEQUENCE [LARGE SCALE GENOMIC DNA]</scope>
    <source>
        <strain evidence="4">PYCC 5710 / ATCC 11124 / CBS 356.35 / IMI 108563 / JCM 9778 / NBRC 8474</strain>
    </source>
</reference>
<dbReference type="VEuPathDB" id="FungiDB:TAPDE_004836"/>
<dbReference type="eggNOG" id="KOG4174">
    <property type="taxonomic scope" value="Eukaryota"/>
</dbReference>
<keyword evidence="4" id="KW-1185">Reference proteome</keyword>
<evidence type="ECO:0000313" key="4">
    <source>
        <dbReference type="Proteomes" id="UP000013776"/>
    </source>
</evidence>
<dbReference type="InterPro" id="IPR019446">
    <property type="entry name" value="BMT5-like"/>
</dbReference>
<dbReference type="EMBL" id="CAHR02000230">
    <property type="protein sequence ID" value="CCG84384.1"/>
    <property type="molecule type" value="Genomic_DNA"/>
</dbReference>
<dbReference type="STRING" id="1097556.R4XIQ7"/>
<organism evidence="3 4">
    <name type="scientific">Taphrina deformans (strain PYCC 5710 / ATCC 11124 / CBS 356.35 / IMI 108563 / JCM 9778 / NBRC 8474)</name>
    <name type="common">Peach leaf curl fungus</name>
    <name type="synonym">Lalaria deformans</name>
    <dbReference type="NCBI Taxonomy" id="1097556"/>
    <lineage>
        <taxon>Eukaryota</taxon>
        <taxon>Fungi</taxon>
        <taxon>Dikarya</taxon>
        <taxon>Ascomycota</taxon>
        <taxon>Taphrinomycotina</taxon>
        <taxon>Taphrinomycetes</taxon>
        <taxon>Taphrinales</taxon>
        <taxon>Taphrinaceae</taxon>
        <taxon>Taphrina</taxon>
    </lineage>
</organism>
<dbReference type="GO" id="GO:0070475">
    <property type="term" value="P:rRNA base methylation"/>
    <property type="evidence" value="ECO:0007669"/>
    <property type="project" value="InterPro"/>
</dbReference>
<dbReference type="AlphaFoldDB" id="R4XIQ7"/>
<evidence type="ECO:0000259" key="2">
    <source>
        <dbReference type="Pfam" id="PF10354"/>
    </source>
</evidence>